<evidence type="ECO:0000313" key="2">
    <source>
        <dbReference type="Proteomes" id="UP000054549"/>
    </source>
</evidence>
<accession>A0A0C2SSS1</accession>
<keyword evidence="2" id="KW-1185">Reference proteome</keyword>
<organism evidence="1 2">
    <name type="scientific">Amanita muscaria (strain Koide BX008)</name>
    <dbReference type="NCBI Taxonomy" id="946122"/>
    <lineage>
        <taxon>Eukaryota</taxon>
        <taxon>Fungi</taxon>
        <taxon>Dikarya</taxon>
        <taxon>Basidiomycota</taxon>
        <taxon>Agaricomycotina</taxon>
        <taxon>Agaricomycetes</taxon>
        <taxon>Agaricomycetidae</taxon>
        <taxon>Agaricales</taxon>
        <taxon>Pluteineae</taxon>
        <taxon>Amanitaceae</taxon>
        <taxon>Amanita</taxon>
    </lineage>
</organism>
<protein>
    <submittedName>
        <fullName evidence="1">Uncharacterized protein</fullName>
    </submittedName>
</protein>
<dbReference type="InParanoid" id="A0A0C2SSS1"/>
<gene>
    <name evidence="1" type="ORF">M378DRAFT_160846</name>
</gene>
<name>A0A0C2SSS1_AMAMK</name>
<sequence length="132" mass="15254">MPSLRSLELPKWSKLTVDVIRELGEGTIGPLLEELTINNFEVVTEKVRMDDLIQMVKTRHCLSVGKEPSARFTGITVLIYYQYGELLYTYEIKQPAEVRYKVHWGICAMDLRLRASAVGRGIRLWEPAWFPL</sequence>
<proteinExistence type="predicted"/>
<dbReference type="HOGENOM" id="CLU_1916540_0_0_1"/>
<evidence type="ECO:0000313" key="1">
    <source>
        <dbReference type="EMBL" id="KIL66395.1"/>
    </source>
</evidence>
<dbReference type="Proteomes" id="UP000054549">
    <property type="component" value="Unassembled WGS sequence"/>
</dbReference>
<dbReference type="AlphaFoldDB" id="A0A0C2SSS1"/>
<dbReference type="EMBL" id="KN818236">
    <property type="protein sequence ID" value="KIL66395.1"/>
    <property type="molecule type" value="Genomic_DNA"/>
</dbReference>
<reference evidence="1 2" key="1">
    <citation type="submission" date="2014-04" db="EMBL/GenBank/DDBJ databases">
        <title>Evolutionary Origins and Diversification of the Mycorrhizal Mutualists.</title>
        <authorList>
            <consortium name="DOE Joint Genome Institute"/>
            <consortium name="Mycorrhizal Genomics Consortium"/>
            <person name="Kohler A."/>
            <person name="Kuo A."/>
            <person name="Nagy L.G."/>
            <person name="Floudas D."/>
            <person name="Copeland A."/>
            <person name="Barry K.W."/>
            <person name="Cichocki N."/>
            <person name="Veneault-Fourrey C."/>
            <person name="LaButti K."/>
            <person name="Lindquist E.A."/>
            <person name="Lipzen A."/>
            <person name="Lundell T."/>
            <person name="Morin E."/>
            <person name="Murat C."/>
            <person name="Riley R."/>
            <person name="Ohm R."/>
            <person name="Sun H."/>
            <person name="Tunlid A."/>
            <person name="Henrissat B."/>
            <person name="Grigoriev I.V."/>
            <person name="Hibbett D.S."/>
            <person name="Martin F."/>
        </authorList>
    </citation>
    <scope>NUCLEOTIDE SEQUENCE [LARGE SCALE GENOMIC DNA]</scope>
    <source>
        <strain evidence="1 2">Koide BX008</strain>
    </source>
</reference>